<dbReference type="AlphaFoldDB" id="A0A2W1JZT6"/>
<organism evidence="2 3">
    <name type="scientific">Acaryochloris thomasi RCC1774</name>
    <dbReference type="NCBI Taxonomy" id="1764569"/>
    <lineage>
        <taxon>Bacteria</taxon>
        <taxon>Bacillati</taxon>
        <taxon>Cyanobacteriota</taxon>
        <taxon>Cyanophyceae</taxon>
        <taxon>Acaryochloridales</taxon>
        <taxon>Acaryochloridaceae</taxon>
        <taxon>Acaryochloris</taxon>
        <taxon>Acaryochloris thomasi</taxon>
    </lineage>
</organism>
<comment type="caution">
    <text evidence="2">The sequence shown here is derived from an EMBL/GenBank/DDBJ whole genome shotgun (WGS) entry which is preliminary data.</text>
</comment>
<dbReference type="EMBL" id="PQWO01000005">
    <property type="protein sequence ID" value="PZD73597.1"/>
    <property type="molecule type" value="Genomic_DNA"/>
</dbReference>
<proteinExistence type="predicted"/>
<gene>
    <name evidence="2" type="ORF">C1752_02106</name>
</gene>
<dbReference type="OrthoDB" id="422772at2"/>
<evidence type="ECO:0000256" key="1">
    <source>
        <dbReference type="SAM" id="Phobius"/>
    </source>
</evidence>
<feature type="transmembrane region" description="Helical" evidence="1">
    <location>
        <begin position="12"/>
        <end position="31"/>
    </location>
</feature>
<evidence type="ECO:0000313" key="2">
    <source>
        <dbReference type="EMBL" id="PZD73597.1"/>
    </source>
</evidence>
<accession>A0A2W1JZT6</accession>
<dbReference type="InterPro" id="IPR019664">
    <property type="entry name" value="Uncharacterised_Ycf51"/>
</dbReference>
<reference evidence="2 3" key="1">
    <citation type="journal article" date="2018" name="Sci. Rep.">
        <title>A novel species of the marine cyanobacterium Acaryochloris with a unique pigment content and lifestyle.</title>
        <authorList>
            <person name="Partensky F."/>
            <person name="Six C."/>
            <person name="Ratin M."/>
            <person name="Garczarek L."/>
            <person name="Vaulot D."/>
            <person name="Probert I."/>
            <person name="Calteau A."/>
            <person name="Gourvil P."/>
            <person name="Marie D."/>
            <person name="Grebert T."/>
            <person name="Bouchier C."/>
            <person name="Le Panse S."/>
            <person name="Gachenot M."/>
            <person name="Rodriguez F."/>
            <person name="Garrido J.L."/>
        </authorList>
    </citation>
    <scope>NUCLEOTIDE SEQUENCE [LARGE SCALE GENOMIC DNA]</scope>
    <source>
        <strain evidence="2 3">RCC1774</strain>
    </source>
</reference>
<evidence type="ECO:0000313" key="3">
    <source>
        <dbReference type="Proteomes" id="UP000248857"/>
    </source>
</evidence>
<keyword evidence="1" id="KW-0812">Transmembrane</keyword>
<name>A0A2W1JZT6_9CYAN</name>
<evidence type="ECO:0008006" key="4">
    <source>
        <dbReference type="Google" id="ProtNLM"/>
    </source>
</evidence>
<keyword evidence="1" id="KW-0472">Membrane</keyword>
<sequence>MTPNSIFLQYGQWSAILMAICAVFAGLAFMFKWGFRFRIVGATGFLGVLTAGLFALSLVPLTRTAIPGAVRYSLIYDSAGPQAVIVVPSEITKPQLEATLQQAASNLFSPGRTSQGADQLTIRARALIHPHPGVSEIVVLGQVKRSLSVREDENMNVEIFDERLAQLPQVASNDS</sequence>
<keyword evidence="1" id="KW-1133">Transmembrane helix</keyword>
<dbReference type="Proteomes" id="UP000248857">
    <property type="component" value="Unassembled WGS sequence"/>
</dbReference>
<keyword evidence="3" id="KW-1185">Reference proteome</keyword>
<feature type="transmembrane region" description="Helical" evidence="1">
    <location>
        <begin position="43"/>
        <end position="61"/>
    </location>
</feature>
<dbReference type="RefSeq" id="WP_110986067.1">
    <property type="nucleotide sequence ID" value="NZ_CAWNWM010000005.1"/>
</dbReference>
<dbReference type="Pfam" id="PF10726">
    <property type="entry name" value="DUF2518"/>
    <property type="match status" value="1"/>
</dbReference>
<protein>
    <recommendedName>
        <fullName evidence="4">Ycf51-like protein</fullName>
    </recommendedName>
</protein>